<dbReference type="PROSITE" id="PS50010">
    <property type="entry name" value="DH_2"/>
    <property type="match status" value="1"/>
</dbReference>
<feature type="compositionally biased region" description="Low complexity" evidence="1">
    <location>
        <begin position="783"/>
        <end position="794"/>
    </location>
</feature>
<dbReference type="GO" id="GO:0005886">
    <property type="term" value="C:plasma membrane"/>
    <property type="evidence" value="ECO:0007669"/>
    <property type="project" value="TreeGrafter"/>
</dbReference>
<feature type="compositionally biased region" description="Polar residues" evidence="1">
    <location>
        <begin position="895"/>
        <end position="905"/>
    </location>
</feature>
<dbReference type="OrthoDB" id="660555at2759"/>
<dbReference type="Pfam" id="PF00621">
    <property type="entry name" value="RhoGEF"/>
    <property type="match status" value="1"/>
</dbReference>
<keyword evidence="4" id="KW-1185">Reference proteome</keyword>
<name>A0A3Q3AFW8_KRYMA</name>
<dbReference type="PANTHER" id="PTHR13217">
    <property type="entry name" value="PLECKSTRIN HOMOLOGY DOMAIN-CONTAINING FAMILY G MEMBER 7"/>
    <property type="match status" value="1"/>
</dbReference>
<evidence type="ECO:0000256" key="1">
    <source>
        <dbReference type="SAM" id="MobiDB-lite"/>
    </source>
</evidence>
<dbReference type="GeneTree" id="ENSGT00940000161250"/>
<feature type="compositionally biased region" description="Polar residues" evidence="1">
    <location>
        <begin position="811"/>
        <end position="825"/>
    </location>
</feature>
<dbReference type="InterPro" id="IPR001849">
    <property type="entry name" value="PH_domain"/>
</dbReference>
<feature type="region of interest" description="Disordered" evidence="1">
    <location>
        <begin position="750"/>
        <end position="825"/>
    </location>
</feature>
<dbReference type="InterPro" id="IPR040181">
    <property type="entry name" value="PKHG5/7"/>
</dbReference>
<dbReference type="GO" id="GO:0030139">
    <property type="term" value="C:endocytic vesicle"/>
    <property type="evidence" value="ECO:0007669"/>
    <property type="project" value="TreeGrafter"/>
</dbReference>
<evidence type="ECO:0000259" key="2">
    <source>
        <dbReference type="PROSITE" id="PS50010"/>
    </source>
</evidence>
<sequence length="1048" mass="118935">MDPAKPSLSSKMPYINNGGGENGALIEELMLRRDSMNGEKQKDSETRESDVVDGTTAAVEINHNRRGSVEKKSIQGTIQRKAKHFPTLGKGGTLVGKSRRTVQGLFNQERDQLDVFKQELEAFAVPDNLKWRWKEESRGTTLEQNWTDLVTSHSTMSKMQRNQQAALWEFVHTELTYINKLKIIKDFVISALHNLHQREFLQEVTPELLFSNLPAILQAHQLFWQEVVYPMLQEVRMTGKPFDPTRLEAGCLQFRERFSAYHDYCWEEENNLDFARRQMETNPQFAAFVQWVEEHPLCLRMRLGDMQAKPHVRITKYPLMLLSVLENTQEPHVQQALRRMLSSVKRFLESINDYMQLKDDEVALSISAQRLEGYEVEGLNEEIDTYVKKVCQFDLTLPIRGVGPEVIRKLLLEENLKVRGRKDSKLDLVALLFSDVLLLTKVQKKGDRLKVVRPPLALDRMYCYTLKDGCSFVLVEVGELQSAMNILILVASSSDRCSTWVSTIHQARVNLMNLREQKNKTKELQLKTKPIEDIKMEDMKLEEKLPTMPNKKSLMEELTDVLNKYPTINGFIEAEQNQSPNEGPTNNTVSGLKRSNKVNKLGGLGQWQLVKGPEWIEMERRDLDVNQSEEENKIVETSISMRSPLVSKYNNFLQNKPPDLSGTNKVRRPNFLPHELPDVDYPTDEESTLSLPQKPQISSDMFSGPQGDKRILTRSNSDLQLVTQDNRENFSSQSGVSDASLDVWSFPQNLKSPRLQKRRHGSTNPSPSTTILKPFLQDSGRPASASNSSSNSDSECNTNIKRNSLPAAFGSDSQQVPKVSPKPSYNTYLNKYHRISPDIQNLSESELPDMTPQSIKPKMKNLRSSSSPNMINEGRQPVRGPSTSLHASPQEDDPSSSGFAPNASSVEGLLERAKERGKDKTILKRENNVKTSTLRAKYQTHYPPYNPAPSPTPSEGGRDTEDREVKLIRPRSSTVSMRWKEQLVDGDEDDKSSSTVFLDGENVDWAGWCVDDEEVLIHLNPKGPGPSEGVKPKWGLQECQEDGECSQV</sequence>
<evidence type="ECO:0000313" key="3">
    <source>
        <dbReference type="Ensembl" id="ENSKMAP00000010194.1"/>
    </source>
</evidence>
<dbReference type="SUPFAM" id="SSF50729">
    <property type="entry name" value="PH domain-like"/>
    <property type="match status" value="1"/>
</dbReference>
<feature type="compositionally biased region" description="Basic and acidic residues" evidence="1">
    <location>
        <begin position="909"/>
        <end position="928"/>
    </location>
</feature>
<evidence type="ECO:0000313" key="4">
    <source>
        <dbReference type="Proteomes" id="UP000264800"/>
    </source>
</evidence>
<dbReference type="SMART" id="SM00233">
    <property type="entry name" value="PH"/>
    <property type="match status" value="1"/>
</dbReference>
<dbReference type="GO" id="GO:0043542">
    <property type="term" value="P:endothelial cell migration"/>
    <property type="evidence" value="ECO:0007669"/>
    <property type="project" value="TreeGrafter"/>
</dbReference>
<feature type="region of interest" description="Disordered" evidence="1">
    <location>
        <begin position="1021"/>
        <end position="1048"/>
    </location>
</feature>
<proteinExistence type="predicted"/>
<dbReference type="SUPFAM" id="SSF48065">
    <property type="entry name" value="DBL homology domain (DH-domain)"/>
    <property type="match status" value="1"/>
</dbReference>
<dbReference type="InterPro" id="IPR011993">
    <property type="entry name" value="PH-like_dom_sf"/>
</dbReference>
<feature type="region of interest" description="Disordered" evidence="1">
    <location>
        <begin position="839"/>
        <end position="964"/>
    </location>
</feature>
<feature type="region of interest" description="Disordered" evidence="1">
    <location>
        <begin position="650"/>
        <end position="711"/>
    </location>
</feature>
<dbReference type="GeneID" id="108235383"/>
<dbReference type="GO" id="GO:0005085">
    <property type="term" value="F:guanyl-nucleotide exchange factor activity"/>
    <property type="evidence" value="ECO:0007669"/>
    <property type="project" value="InterPro"/>
</dbReference>
<dbReference type="Proteomes" id="UP000264800">
    <property type="component" value="Unplaced"/>
</dbReference>
<feature type="region of interest" description="Disordered" evidence="1">
    <location>
        <begin position="1"/>
        <end position="22"/>
    </location>
</feature>
<reference evidence="3" key="2">
    <citation type="submission" date="2025-09" db="UniProtKB">
        <authorList>
            <consortium name="Ensembl"/>
        </authorList>
    </citation>
    <scope>IDENTIFICATION</scope>
</reference>
<organism evidence="3 4">
    <name type="scientific">Kryptolebias marmoratus</name>
    <name type="common">Mangrove killifish</name>
    <name type="synonym">Rivulus marmoratus</name>
    <dbReference type="NCBI Taxonomy" id="37003"/>
    <lineage>
        <taxon>Eukaryota</taxon>
        <taxon>Metazoa</taxon>
        <taxon>Chordata</taxon>
        <taxon>Craniata</taxon>
        <taxon>Vertebrata</taxon>
        <taxon>Euteleostomi</taxon>
        <taxon>Actinopterygii</taxon>
        <taxon>Neopterygii</taxon>
        <taxon>Teleostei</taxon>
        <taxon>Neoteleostei</taxon>
        <taxon>Acanthomorphata</taxon>
        <taxon>Ovalentaria</taxon>
        <taxon>Atherinomorphae</taxon>
        <taxon>Cyprinodontiformes</taxon>
        <taxon>Rivulidae</taxon>
        <taxon>Kryptolebias</taxon>
    </lineage>
</organism>
<dbReference type="Gene3D" id="1.20.900.10">
    <property type="entry name" value="Dbl homology (DH) domain"/>
    <property type="match status" value="1"/>
</dbReference>
<dbReference type="CTD" id="55200"/>
<dbReference type="CDD" id="cd00160">
    <property type="entry name" value="RhoGEF"/>
    <property type="match status" value="1"/>
</dbReference>
<feature type="compositionally biased region" description="Polar residues" evidence="1">
    <location>
        <begin position="762"/>
        <end position="771"/>
    </location>
</feature>
<feature type="domain" description="DH" evidence="2">
    <location>
        <begin position="162"/>
        <end position="354"/>
    </location>
</feature>
<dbReference type="SMART" id="SM00325">
    <property type="entry name" value="RhoGEF"/>
    <property type="match status" value="1"/>
</dbReference>
<dbReference type="InterPro" id="IPR035899">
    <property type="entry name" value="DBL_dom_sf"/>
</dbReference>
<dbReference type="OMA" id="YPMLHEV"/>
<dbReference type="Ensembl" id="ENSKMAT00000010356.1">
    <property type="protein sequence ID" value="ENSKMAP00000010194.1"/>
    <property type="gene ID" value="ENSKMAG00000007663.1"/>
</dbReference>
<dbReference type="KEGG" id="kmr:108235383"/>
<dbReference type="Gene3D" id="2.30.29.30">
    <property type="entry name" value="Pleckstrin-homology domain (PH domain)/Phosphotyrosine-binding domain (PTB)"/>
    <property type="match status" value="1"/>
</dbReference>
<feature type="compositionally biased region" description="Acidic residues" evidence="1">
    <location>
        <begin position="1039"/>
        <end position="1048"/>
    </location>
</feature>
<dbReference type="STRING" id="37003.ENSKMAP00000010194"/>
<protein>
    <submittedName>
        <fullName evidence="3">Pleckstrin homology domain containing, family G (with RhoGef domain) member 6</fullName>
    </submittedName>
</protein>
<reference evidence="3" key="1">
    <citation type="submission" date="2025-08" db="UniProtKB">
        <authorList>
            <consortium name="Ensembl"/>
        </authorList>
    </citation>
    <scope>IDENTIFICATION</scope>
</reference>
<dbReference type="AlphaFoldDB" id="A0A3Q3AFW8"/>
<dbReference type="PANTHER" id="PTHR13217:SF10">
    <property type="entry name" value="PLECKSTRIN HOMOLOGY DOMAIN-CONTAINING FAMILY G MEMBER 6 ISOFORM X1"/>
    <property type="match status" value="1"/>
</dbReference>
<feature type="compositionally biased region" description="Polar residues" evidence="1">
    <location>
        <begin position="688"/>
        <end position="701"/>
    </location>
</feature>
<accession>A0A3Q3AFW8</accession>
<dbReference type="RefSeq" id="XP_017270835.1">
    <property type="nucleotide sequence ID" value="XM_017415346.3"/>
</dbReference>
<dbReference type="GO" id="GO:0030424">
    <property type="term" value="C:axon"/>
    <property type="evidence" value="ECO:0007669"/>
    <property type="project" value="TreeGrafter"/>
</dbReference>
<dbReference type="GO" id="GO:0007266">
    <property type="term" value="P:Rho protein signal transduction"/>
    <property type="evidence" value="ECO:0007669"/>
    <property type="project" value="TreeGrafter"/>
</dbReference>
<dbReference type="InterPro" id="IPR000219">
    <property type="entry name" value="DH_dom"/>
</dbReference>